<organism evidence="2 3">
    <name type="scientific">Marisediminitalea aggregata</name>
    <dbReference type="NCBI Taxonomy" id="634436"/>
    <lineage>
        <taxon>Bacteria</taxon>
        <taxon>Pseudomonadati</taxon>
        <taxon>Pseudomonadota</taxon>
        <taxon>Gammaproteobacteria</taxon>
        <taxon>Alteromonadales</taxon>
        <taxon>Alteromonadaceae</taxon>
        <taxon>Marisediminitalea</taxon>
    </lineage>
</organism>
<protein>
    <submittedName>
        <fullName evidence="2">Uncharacterized protein YtpQ, UPF0354 family</fullName>
    </submittedName>
</protein>
<evidence type="ECO:0000256" key="1">
    <source>
        <dbReference type="SAM" id="SignalP"/>
    </source>
</evidence>
<proteinExistence type="predicted"/>
<dbReference type="AlphaFoldDB" id="A0A1M5Q1H6"/>
<dbReference type="OrthoDB" id="2919406at2"/>
<dbReference type="RefSeq" id="WP_084526692.1">
    <property type="nucleotide sequence ID" value="NZ_FQWD01000006.1"/>
</dbReference>
<reference evidence="3" key="1">
    <citation type="submission" date="2016-11" db="EMBL/GenBank/DDBJ databases">
        <authorList>
            <person name="Varghese N."/>
            <person name="Submissions S."/>
        </authorList>
    </citation>
    <scope>NUCLEOTIDE SEQUENCE [LARGE SCALE GENOMIC DNA]</scope>
    <source>
        <strain evidence="3">CGMCC 1.8995</strain>
    </source>
</reference>
<keyword evidence="3" id="KW-1185">Reference proteome</keyword>
<name>A0A1M5Q1H6_9ALTE</name>
<dbReference type="Proteomes" id="UP000184520">
    <property type="component" value="Unassembled WGS sequence"/>
</dbReference>
<feature type="signal peptide" evidence="1">
    <location>
        <begin position="1"/>
        <end position="18"/>
    </location>
</feature>
<evidence type="ECO:0000313" key="2">
    <source>
        <dbReference type="EMBL" id="SHH07985.1"/>
    </source>
</evidence>
<keyword evidence="1" id="KW-0732">Signal</keyword>
<gene>
    <name evidence="2" type="ORF">SAMN05216361_3704</name>
</gene>
<evidence type="ECO:0000313" key="3">
    <source>
        <dbReference type="Proteomes" id="UP000184520"/>
    </source>
</evidence>
<dbReference type="Pfam" id="PF07285">
    <property type="entry name" value="DUF1444"/>
    <property type="match status" value="1"/>
</dbReference>
<dbReference type="STRING" id="634436.SAMN05216361_3704"/>
<sequence>MKYIVLVLLILQSLCTYASDLLSPDAFTAHYVKVIEAQYPDIKVTIKEPLALSIAYPDGGTMNSFLDNAYIEYQKDPDNIDTVIVAYASGLDQTRELESAEFTLAEVMPVIKDINYIEQVGEMLKEADADNGLVYEPLNEELFVVYVFDTPTSIRFMTQSDLVELGVEQSSLREAALTNLQNVLQHVQLEGDPASLSMLVADGMYEASMLLFDGIWSKQQFPVKGDIVVYVPARDVVLITGSEDMVSLATIQEILFDKQGFAHPISKSGFVFKSGKWEHF</sequence>
<accession>A0A1M5Q1H6</accession>
<dbReference type="InterPro" id="IPR010838">
    <property type="entry name" value="DUF1444"/>
</dbReference>
<feature type="chain" id="PRO_5012702897" evidence="1">
    <location>
        <begin position="19"/>
        <end position="280"/>
    </location>
</feature>
<dbReference type="EMBL" id="FQWD01000006">
    <property type="protein sequence ID" value="SHH07985.1"/>
    <property type="molecule type" value="Genomic_DNA"/>
</dbReference>